<sequence length="637" mass="68103">MGKKSRKPPKQAADAPPPPPPAREVGAADDDTSLWHGARERFHAGAVVAVAEADPEGPFAGGVRVVRFDGAGGKWVCEVPRMPGRLVGLGEDRLSLDYAARPANAAAPPSAACAFSDAQGGCGRGLVATAALRRGAELFTEYPFFVVDRRSHRSRWAAYVQLRASAKRGDGDAAAALAAFDELRYDVATAPKEATVEAAGAMVDGALEQLRSLLGADAFAARREAEVKTVVDVLRKFEGNQFQFEHGGPGVGAACALYRRVARANHSCAPSLVLAPARLPQRPGERVAGDGGVAVRTCCDVAAGEPLTICYGAKELVGWDVAKRRAYLEKHNGFFCRCVRCELEGASSRARPMMSDASLLWALIAARAAALAPAPLKTTVVVDVDDTVKSSGNVRLAGIPLGGIDGQYDRGDFYPGMFDFAYELGAPEPVAVLTARAEEFKFALELKESDKVVAAFRDCGRRNGAAGWGVGLDRVLYGSVHEWVFQDFKGWVKFQNFERLAARLGDLPRGDGEEPARRYVFVGDTGELDGQAGEIMLARHPDLCAAVLLHCVGTDARGRGVAVPDGYAVNGRPVRFFRTYVMAAFHALDLGLMGEEGFDRVVEAALRDVGDADDGRGRRADVVADVEDARERLARRH</sequence>
<dbReference type="Gene3D" id="2.170.270.10">
    <property type="entry name" value="SET domain"/>
    <property type="match status" value="1"/>
</dbReference>
<dbReference type="CDD" id="cd20071">
    <property type="entry name" value="SET_SMYD"/>
    <property type="match status" value="1"/>
</dbReference>
<dbReference type="PANTHER" id="PTHR40861:SF1">
    <property type="entry name" value="PHOSPHATIDATE PHOSPHATASE APP1 CATALYTIC DOMAIN-CONTAINING PROTEIN"/>
    <property type="match status" value="1"/>
</dbReference>
<dbReference type="InterPro" id="IPR001214">
    <property type="entry name" value="SET_dom"/>
</dbReference>
<dbReference type="PANTHER" id="PTHR40861">
    <property type="entry name" value="DUF2183 DOMAIN-CONTAINING PROTEIN"/>
    <property type="match status" value="1"/>
</dbReference>
<dbReference type="RefSeq" id="XP_009038283.1">
    <property type="nucleotide sequence ID" value="XM_009040035.1"/>
</dbReference>
<feature type="region of interest" description="Disordered" evidence="1">
    <location>
        <begin position="1"/>
        <end position="31"/>
    </location>
</feature>
<dbReference type="InterPro" id="IPR046341">
    <property type="entry name" value="SET_dom_sf"/>
</dbReference>
<dbReference type="GeneID" id="20225237"/>
<keyword evidence="4" id="KW-1185">Reference proteome</keyword>
<reference evidence="3 4" key="1">
    <citation type="journal article" date="2011" name="Proc. Natl. Acad. Sci. U.S.A.">
        <title>Niche of harmful alga Aureococcus anophagefferens revealed through ecogenomics.</title>
        <authorList>
            <person name="Gobler C.J."/>
            <person name="Berry D.L."/>
            <person name="Dyhrman S.T."/>
            <person name="Wilhelm S.W."/>
            <person name="Salamov A."/>
            <person name="Lobanov A.V."/>
            <person name="Zhang Y."/>
            <person name="Collier J.L."/>
            <person name="Wurch L.L."/>
            <person name="Kustka A.B."/>
            <person name="Dill B.D."/>
            <person name="Shah M."/>
            <person name="VerBerkmoes N.C."/>
            <person name="Kuo A."/>
            <person name="Terry A."/>
            <person name="Pangilinan J."/>
            <person name="Lindquist E.A."/>
            <person name="Lucas S."/>
            <person name="Paulsen I.T."/>
            <person name="Hattenrath-Lehmann T.K."/>
            <person name="Talmage S.C."/>
            <person name="Walker E.A."/>
            <person name="Koch F."/>
            <person name="Burson A.M."/>
            <person name="Marcoval M.A."/>
            <person name="Tang Y.Z."/>
            <person name="Lecleir G.R."/>
            <person name="Coyne K.J."/>
            <person name="Berg G.M."/>
            <person name="Bertrand E.M."/>
            <person name="Saito M.A."/>
            <person name="Gladyshev V.N."/>
            <person name="Grigoriev I.V."/>
        </authorList>
    </citation>
    <scope>NUCLEOTIDE SEQUENCE [LARGE SCALE GENOMIC DNA]</scope>
    <source>
        <strain evidence="4">CCMP 1984</strain>
    </source>
</reference>
<dbReference type="Proteomes" id="UP000002729">
    <property type="component" value="Unassembled WGS sequence"/>
</dbReference>
<proteinExistence type="predicted"/>
<evidence type="ECO:0000259" key="2">
    <source>
        <dbReference type="PROSITE" id="PS50280"/>
    </source>
</evidence>
<feature type="domain" description="SET" evidence="2">
    <location>
        <begin position="109"/>
        <end position="312"/>
    </location>
</feature>
<dbReference type="OrthoDB" id="191535at2759"/>
<dbReference type="Pfam" id="PF00856">
    <property type="entry name" value="SET"/>
    <property type="match status" value="1"/>
</dbReference>
<dbReference type="eggNOG" id="ENOG502RZ89">
    <property type="taxonomic scope" value="Eukaryota"/>
</dbReference>
<evidence type="ECO:0000313" key="3">
    <source>
        <dbReference type="EMBL" id="EGB07046.1"/>
    </source>
</evidence>
<dbReference type="PROSITE" id="PS50280">
    <property type="entry name" value="SET"/>
    <property type="match status" value="1"/>
</dbReference>
<evidence type="ECO:0000313" key="4">
    <source>
        <dbReference type="Proteomes" id="UP000002729"/>
    </source>
</evidence>
<dbReference type="InParanoid" id="F0YD82"/>
<dbReference type="SUPFAM" id="SSF82199">
    <property type="entry name" value="SET domain"/>
    <property type="match status" value="1"/>
</dbReference>
<dbReference type="KEGG" id="aaf:AURANDRAFT_65247"/>
<evidence type="ECO:0000256" key="1">
    <source>
        <dbReference type="SAM" id="MobiDB-lite"/>
    </source>
</evidence>
<organism evidence="4">
    <name type="scientific">Aureococcus anophagefferens</name>
    <name type="common">Harmful bloom alga</name>
    <dbReference type="NCBI Taxonomy" id="44056"/>
    <lineage>
        <taxon>Eukaryota</taxon>
        <taxon>Sar</taxon>
        <taxon>Stramenopiles</taxon>
        <taxon>Ochrophyta</taxon>
        <taxon>Pelagophyceae</taxon>
        <taxon>Pelagomonadales</taxon>
        <taxon>Pelagomonadaceae</taxon>
        <taxon>Aureococcus</taxon>
    </lineage>
</organism>
<name>F0YD82_AURAN</name>
<accession>F0YD82</accession>
<dbReference type="EMBL" id="GL833132">
    <property type="protein sequence ID" value="EGB07046.1"/>
    <property type="molecule type" value="Genomic_DNA"/>
</dbReference>
<protein>
    <recommendedName>
        <fullName evidence="2">SET domain-containing protein</fullName>
    </recommendedName>
</protein>
<dbReference type="AlphaFoldDB" id="F0YD82"/>
<gene>
    <name evidence="3" type="ORF">AURANDRAFT_65247</name>
</gene>